<feature type="chain" id="PRO_5032632734" evidence="1">
    <location>
        <begin position="23"/>
        <end position="489"/>
    </location>
</feature>
<evidence type="ECO:0000313" key="2">
    <source>
        <dbReference type="EMBL" id="KAF3426814.1"/>
    </source>
</evidence>
<proteinExistence type="predicted"/>
<sequence length="489" mass="55383">MTMSVFKIAAILLLTFSSISFARSNVGSWEVCGGRLERALDALHKDSNRRKGLEEEEAGTFYQQKLRSVPLEMSVSRIAVKVIFIASIVYVVNEDLEQVFGYQNERSAFLPQGARNTGNPWARVEKCIYEPSNNSLQTRVMLNDLSVSGIVSLMPRDHQPPIPAESCTMTLRLRRAGVDFLTSPIARGRGQMRIRTESSFLEPRFASIYAYGCHPTRLDKQIKRQDKWPPFYPPRDEYALLSLALNDDYEAAEPRQLVGVSKEVDVVIPNETRQSRIVSTPIAKLGIWRKNVWLTKSLPREKRALVKSDVVASSSSVRRFPGSFESGQEASSHSIKISAQSAETITPQDFATALISKRSKSNETGNCTEQHQRTKQSGLNNVTKILPKNLEDSELKTNVKRENSYQMTENDAPKETRHLYIDETLDNIFPIDLENDSRNWQSKEHIAREMEDVFLRGASQALTRYIEKQLHPAIKETLMISMGYTISYG</sequence>
<feature type="signal peptide" evidence="1">
    <location>
        <begin position="1"/>
        <end position="22"/>
    </location>
</feature>
<accession>A0A833RDD7</accession>
<dbReference type="Proteomes" id="UP000655588">
    <property type="component" value="Unassembled WGS sequence"/>
</dbReference>
<keyword evidence="3" id="KW-1185">Reference proteome</keyword>
<evidence type="ECO:0000256" key="1">
    <source>
        <dbReference type="SAM" id="SignalP"/>
    </source>
</evidence>
<gene>
    <name evidence="2" type="ORF">E2986_04305</name>
</gene>
<name>A0A833RDD7_9HYME</name>
<keyword evidence="1" id="KW-0732">Signal</keyword>
<comment type="caution">
    <text evidence="2">The sequence shown here is derived from an EMBL/GenBank/DDBJ whole genome shotgun (WGS) entry which is preliminary data.</text>
</comment>
<dbReference type="AlphaFoldDB" id="A0A833RDD7"/>
<protein>
    <submittedName>
        <fullName evidence="2">Uncharacterized protein</fullName>
    </submittedName>
</protein>
<dbReference type="EMBL" id="WNWW01000288">
    <property type="protein sequence ID" value="KAF3426814.1"/>
    <property type="molecule type" value="Genomic_DNA"/>
</dbReference>
<evidence type="ECO:0000313" key="3">
    <source>
        <dbReference type="Proteomes" id="UP000655588"/>
    </source>
</evidence>
<reference evidence="2" key="1">
    <citation type="submission" date="2019-11" db="EMBL/GenBank/DDBJ databases">
        <title>The nuclear and mitochondrial genomes of Frieseomelitta varia - a highly eusocial stingless bee (Meliponini) with a permanently sterile worker caste.</title>
        <authorList>
            <person name="Freitas F.C.P."/>
            <person name="Lourenco A.P."/>
            <person name="Nunes F.M.F."/>
            <person name="Paschoal A.R."/>
            <person name="Abreu F.C.P."/>
            <person name="Barbin F.O."/>
            <person name="Bataglia L."/>
            <person name="Cardoso-Junior C.A.M."/>
            <person name="Cervoni M.S."/>
            <person name="Silva S.R."/>
            <person name="Dalarmi F."/>
            <person name="Del Lama M.A."/>
            <person name="Depintor T.S."/>
            <person name="Ferreira K.M."/>
            <person name="Goria P.S."/>
            <person name="Jaskot M.C."/>
            <person name="Lago D.C."/>
            <person name="Luna-Lucena D."/>
            <person name="Moda L.M."/>
            <person name="Nascimento L."/>
            <person name="Pedrino M."/>
            <person name="Rabico F.O."/>
            <person name="Sanches F.C."/>
            <person name="Santos D.E."/>
            <person name="Santos C.G."/>
            <person name="Vieira J."/>
            <person name="Lopes T.F."/>
            <person name="Barchuk A.R."/>
            <person name="Hartfelder K."/>
            <person name="Simoes Z.L.P."/>
            <person name="Bitondi M.M.G."/>
            <person name="Pinheiro D.G."/>
        </authorList>
    </citation>
    <scope>NUCLEOTIDE SEQUENCE</scope>
    <source>
        <strain evidence="2">USP_RPSP 00005682</strain>
        <tissue evidence="2">Whole individual</tissue>
    </source>
</reference>
<organism evidence="2 3">
    <name type="scientific">Frieseomelitta varia</name>
    <dbReference type="NCBI Taxonomy" id="561572"/>
    <lineage>
        <taxon>Eukaryota</taxon>
        <taxon>Metazoa</taxon>
        <taxon>Ecdysozoa</taxon>
        <taxon>Arthropoda</taxon>
        <taxon>Hexapoda</taxon>
        <taxon>Insecta</taxon>
        <taxon>Pterygota</taxon>
        <taxon>Neoptera</taxon>
        <taxon>Endopterygota</taxon>
        <taxon>Hymenoptera</taxon>
        <taxon>Apocrita</taxon>
        <taxon>Aculeata</taxon>
        <taxon>Apoidea</taxon>
        <taxon>Anthophila</taxon>
        <taxon>Apidae</taxon>
        <taxon>Frieseomelitta</taxon>
    </lineage>
</organism>